<comment type="subcellular location">
    <subcellularLocation>
        <location evidence="1">Cell membrane</location>
        <topology evidence="1">Multi-pass membrane protein</topology>
    </subcellularLocation>
    <subcellularLocation>
        <location evidence="8">Membrane</location>
        <topology evidence="8">Multi-pass membrane protein</topology>
    </subcellularLocation>
</comment>
<keyword evidence="7 8" id="KW-0472">Membrane</keyword>
<proteinExistence type="inferred from homology"/>
<feature type="transmembrane region" description="Helical" evidence="8">
    <location>
        <begin position="166"/>
        <end position="182"/>
    </location>
</feature>
<evidence type="ECO:0000256" key="4">
    <source>
        <dbReference type="ARBA" id="ARBA00022692"/>
    </source>
</evidence>
<dbReference type="PANTHER" id="PTHR42865:SF7">
    <property type="entry name" value="PROTON_GLUTAMATE-ASPARTATE SYMPORTER"/>
    <property type="match status" value="1"/>
</dbReference>
<feature type="compositionally biased region" description="Acidic residues" evidence="9">
    <location>
        <begin position="438"/>
        <end position="447"/>
    </location>
</feature>
<accession>A0ABR2VQ95</accession>
<dbReference type="Proteomes" id="UP001479436">
    <property type="component" value="Unassembled WGS sequence"/>
</dbReference>
<evidence type="ECO:0000313" key="10">
    <source>
        <dbReference type="EMBL" id="KAK9693594.1"/>
    </source>
</evidence>
<feature type="compositionally biased region" description="Basic and acidic residues" evidence="9">
    <location>
        <begin position="448"/>
        <end position="459"/>
    </location>
</feature>
<feature type="transmembrane region" description="Helical" evidence="8">
    <location>
        <begin position="98"/>
        <end position="120"/>
    </location>
</feature>
<evidence type="ECO:0000256" key="8">
    <source>
        <dbReference type="RuleBase" id="RU361216"/>
    </source>
</evidence>
<dbReference type="PROSITE" id="PS00714">
    <property type="entry name" value="NA_DICARBOXYL_SYMP_2"/>
    <property type="match status" value="1"/>
</dbReference>
<keyword evidence="11" id="KW-1185">Reference proteome</keyword>
<dbReference type="PRINTS" id="PR00173">
    <property type="entry name" value="EDTRNSPORT"/>
</dbReference>
<name>A0ABR2VQ95_9FUNG</name>
<dbReference type="Pfam" id="PF00375">
    <property type="entry name" value="SDF"/>
    <property type="match status" value="1"/>
</dbReference>
<dbReference type="SUPFAM" id="SSF118215">
    <property type="entry name" value="Proton glutamate symport protein"/>
    <property type="match status" value="1"/>
</dbReference>
<evidence type="ECO:0000256" key="7">
    <source>
        <dbReference type="ARBA" id="ARBA00023136"/>
    </source>
</evidence>
<gene>
    <name evidence="10" type="ORF">K7432_013851</name>
</gene>
<evidence type="ECO:0000256" key="3">
    <source>
        <dbReference type="ARBA" id="ARBA00022475"/>
    </source>
</evidence>
<dbReference type="EMBL" id="JASJQH010008313">
    <property type="protein sequence ID" value="KAK9693594.1"/>
    <property type="molecule type" value="Genomic_DNA"/>
</dbReference>
<feature type="transmembrane region" description="Helical" evidence="8">
    <location>
        <begin position="326"/>
        <end position="346"/>
    </location>
</feature>
<dbReference type="InterPro" id="IPR018107">
    <property type="entry name" value="Na-dicarboxylate_symporter_CS"/>
</dbReference>
<comment type="similarity">
    <text evidence="8">Belongs to the dicarboxylate/amino acid:cation symporter (DAACS) (TC 2.A.23) family.</text>
</comment>
<keyword evidence="3" id="KW-1003">Cell membrane</keyword>
<sequence>MEPRNSEVNSSRPASPLRKVWRFLTRINITFWIILFLLLGILLGYAAPEFSSHLSPISNIFIYMVKCLVVPLIFSTLTVGIAGHGADLKKIGVMAIKAFVYFEIATTIALAVGLIAINIIKPGVGVDLNAFKTDNSTNVAKKEITWETELYGIIPESFFKAAAENVILQIVFCSIMFAVAMIKVNNEKYTGPVLTFLDGLSHIMFKVTSLVMNFAPFGVLASMAVTVSKSGLGILVNLGKLIGTLYLALLVFMLLVFVPILVILKIPAREFARAVARPALITFSTSSSEAALPIAMENMEKFGVPKQIVAFVIPTGYSFNLDGSTLYLAVASIFVAQAAGTSLSVGDQLMMMLTLMLTSKGVAAVPRGAIVVLAAALNSFNLPQQAISVILGVDQIMNMARAGVNVIGNCLSCVVVAKWQGEFRQPGWELAFIQDQDGQQDEEDIEKQEEKVNYVSHDR</sequence>
<protein>
    <recommendedName>
        <fullName evidence="8">Amino acid transporter</fullName>
    </recommendedName>
</protein>
<keyword evidence="2 8" id="KW-0813">Transport</keyword>
<evidence type="ECO:0000256" key="2">
    <source>
        <dbReference type="ARBA" id="ARBA00022448"/>
    </source>
</evidence>
<feature type="transmembrane region" description="Helical" evidence="8">
    <location>
        <begin position="27"/>
        <end position="48"/>
    </location>
</feature>
<dbReference type="Gene3D" id="1.10.3860.10">
    <property type="entry name" value="Sodium:dicarboxylate symporter"/>
    <property type="match status" value="1"/>
</dbReference>
<dbReference type="PANTHER" id="PTHR42865">
    <property type="entry name" value="PROTON/GLUTAMATE-ASPARTATE SYMPORTER"/>
    <property type="match status" value="1"/>
</dbReference>
<dbReference type="InterPro" id="IPR001991">
    <property type="entry name" value="Na-dicarboxylate_symporter"/>
</dbReference>
<feature type="transmembrane region" description="Helical" evidence="8">
    <location>
        <begin position="60"/>
        <end position="86"/>
    </location>
</feature>
<feature type="region of interest" description="Disordered" evidence="9">
    <location>
        <begin position="437"/>
        <end position="459"/>
    </location>
</feature>
<evidence type="ECO:0000256" key="5">
    <source>
        <dbReference type="ARBA" id="ARBA00022847"/>
    </source>
</evidence>
<organism evidence="10 11">
    <name type="scientific">Basidiobolus ranarum</name>
    <dbReference type="NCBI Taxonomy" id="34480"/>
    <lineage>
        <taxon>Eukaryota</taxon>
        <taxon>Fungi</taxon>
        <taxon>Fungi incertae sedis</taxon>
        <taxon>Zoopagomycota</taxon>
        <taxon>Entomophthoromycotina</taxon>
        <taxon>Basidiobolomycetes</taxon>
        <taxon>Basidiobolales</taxon>
        <taxon>Basidiobolaceae</taxon>
        <taxon>Basidiobolus</taxon>
    </lineage>
</organism>
<evidence type="ECO:0000256" key="1">
    <source>
        <dbReference type="ARBA" id="ARBA00004651"/>
    </source>
</evidence>
<keyword evidence="5 8" id="KW-0769">Symport</keyword>
<feature type="transmembrane region" description="Helical" evidence="8">
    <location>
        <begin position="245"/>
        <end position="264"/>
    </location>
</feature>
<comment type="caution">
    <text evidence="10">The sequence shown here is derived from an EMBL/GenBank/DDBJ whole genome shotgun (WGS) entry which is preliminary data.</text>
</comment>
<dbReference type="InterPro" id="IPR036458">
    <property type="entry name" value="Na:dicarbo_symporter_sf"/>
</dbReference>
<keyword evidence="6 8" id="KW-1133">Transmembrane helix</keyword>
<reference evidence="10 11" key="1">
    <citation type="submission" date="2023-04" db="EMBL/GenBank/DDBJ databases">
        <title>Genome of Basidiobolus ranarum AG-B5.</title>
        <authorList>
            <person name="Stajich J.E."/>
            <person name="Carter-House D."/>
            <person name="Gryganskyi A."/>
        </authorList>
    </citation>
    <scope>NUCLEOTIDE SEQUENCE [LARGE SCALE GENOMIC DNA]</scope>
    <source>
        <strain evidence="10 11">AG-B5</strain>
    </source>
</reference>
<keyword evidence="4 8" id="KW-0812">Transmembrane</keyword>
<evidence type="ECO:0000256" key="6">
    <source>
        <dbReference type="ARBA" id="ARBA00022989"/>
    </source>
</evidence>
<evidence type="ECO:0000256" key="9">
    <source>
        <dbReference type="SAM" id="MobiDB-lite"/>
    </source>
</evidence>
<evidence type="ECO:0000313" key="11">
    <source>
        <dbReference type="Proteomes" id="UP001479436"/>
    </source>
</evidence>
<feature type="transmembrane region" description="Helical" evidence="8">
    <location>
        <begin position="203"/>
        <end position="225"/>
    </location>
</feature>